<organism evidence="1 2">
    <name type="scientific">Cobetia amphilecti</name>
    <dbReference type="NCBI Taxonomy" id="1055104"/>
    <lineage>
        <taxon>Bacteria</taxon>
        <taxon>Pseudomonadati</taxon>
        <taxon>Pseudomonadota</taxon>
        <taxon>Gammaproteobacteria</taxon>
        <taxon>Oceanospirillales</taxon>
        <taxon>Halomonadaceae</taxon>
        <taxon>Cobetia</taxon>
    </lineage>
</organism>
<reference evidence="2" key="2">
    <citation type="submission" date="2023-07" db="EMBL/GenBank/DDBJ databases">
        <title>Genome-based characterization of strain KMM 296 and proposal for reclassification of Cobetia litoralis and Cobetia pacifica, and emended description of the species Cobetia amphilecti and Cobetia marina.</title>
        <authorList>
            <person name="Balabanova L."/>
            <person name="Nedashkovskaya O."/>
        </authorList>
    </citation>
    <scope>NUCLEOTIDE SEQUENCE [LARGE SCALE GENOMIC DNA]</scope>
    <source>
        <strain evidence="2">NRIC 0815</strain>
    </source>
</reference>
<dbReference type="Proteomes" id="UP001229025">
    <property type="component" value="Unassembled WGS sequence"/>
</dbReference>
<evidence type="ECO:0000313" key="2">
    <source>
        <dbReference type="Proteomes" id="UP001229025"/>
    </source>
</evidence>
<sequence length="95" mass="10153">MALGLQSIVTIDGITAPMIEHAAARGIMRGTLLSRMTRIGRSDALALLEPATRSRKPVPPPTREEVIAHLLRTPAGRLATAKRLGDYASTYYGAA</sequence>
<name>A0ABT6UTL6_9GAMM</name>
<comment type="caution">
    <text evidence="1">The sequence shown here is derived from an EMBL/GenBank/DDBJ whole genome shotgun (WGS) entry which is preliminary data.</text>
</comment>
<protein>
    <submittedName>
        <fullName evidence="1">Uncharacterized protein</fullName>
    </submittedName>
</protein>
<reference evidence="1 2" key="1">
    <citation type="submission" date="2023-04" db="EMBL/GenBank/DDBJ databases">
        <authorList>
            <person name="Otstavnykh N."/>
            <person name="Seitkalieva A."/>
            <person name="Bystritskaya E."/>
        </authorList>
    </citation>
    <scope>NUCLEOTIDE SEQUENCE [LARGE SCALE GENOMIC DNA]</scope>
    <source>
        <strain evidence="1 2">NRIC 0815</strain>
    </source>
</reference>
<evidence type="ECO:0000313" key="1">
    <source>
        <dbReference type="EMBL" id="MDI5886062.1"/>
    </source>
</evidence>
<proteinExistence type="predicted"/>
<dbReference type="RefSeq" id="WP_284727603.1">
    <property type="nucleotide sequence ID" value="NZ_JASCSA010000025.1"/>
</dbReference>
<accession>A0ABT6UTL6</accession>
<keyword evidence="2" id="KW-1185">Reference proteome</keyword>
<gene>
    <name evidence="1" type="ORF">QLT01_17095</name>
</gene>
<dbReference type="EMBL" id="JASCSA010000025">
    <property type="protein sequence ID" value="MDI5886062.1"/>
    <property type="molecule type" value="Genomic_DNA"/>
</dbReference>